<accession>A0ABX0HXB9</accession>
<name>A0ABX0HXB9_9BURK</name>
<gene>
    <name evidence="1" type="ORF">G7087_14785</name>
</gene>
<proteinExistence type="predicted"/>
<protein>
    <submittedName>
        <fullName evidence="1">Uncharacterized protein</fullName>
    </submittedName>
</protein>
<evidence type="ECO:0000313" key="1">
    <source>
        <dbReference type="EMBL" id="NHK99650.1"/>
    </source>
</evidence>
<dbReference type="RefSeq" id="WP_138938843.1">
    <property type="nucleotide sequence ID" value="NZ_JAAOCD010000007.1"/>
</dbReference>
<dbReference type="EMBL" id="JAAOCD010000007">
    <property type="protein sequence ID" value="NHK99650.1"/>
    <property type="molecule type" value="Genomic_DNA"/>
</dbReference>
<evidence type="ECO:0000313" key="2">
    <source>
        <dbReference type="Proteomes" id="UP000802098"/>
    </source>
</evidence>
<sequence>MKNVETNAGVGIAGARPVFVIRPSQLGPRDAAAALNCRGGKCCRSKPRCKNCPARKKKRDSKSCS</sequence>
<dbReference type="Proteomes" id="UP000802098">
    <property type="component" value="Unassembled WGS sequence"/>
</dbReference>
<keyword evidence="2" id="KW-1185">Reference proteome</keyword>
<organism evidence="1 2">
    <name type="scientific">Rubrivivax benzoatilyticus</name>
    <dbReference type="NCBI Taxonomy" id="316997"/>
    <lineage>
        <taxon>Bacteria</taxon>
        <taxon>Pseudomonadati</taxon>
        <taxon>Pseudomonadota</taxon>
        <taxon>Betaproteobacteria</taxon>
        <taxon>Burkholderiales</taxon>
        <taxon>Sphaerotilaceae</taxon>
        <taxon>Rubrivivax</taxon>
    </lineage>
</organism>
<reference evidence="1 2" key="1">
    <citation type="submission" date="2020-03" db="EMBL/GenBank/DDBJ databases">
        <title>Rubrivivax benzoatilyticus JA2 (sequenced after 10 years sub-culturing).</title>
        <authorList>
            <person name="Gupta D."/>
            <person name="Chintalapati S."/>
            <person name="Chintalapati V.R."/>
        </authorList>
    </citation>
    <scope>NUCLEOTIDE SEQUENCE [LARGE SCALE GENOMIC DNA]</scope>
    <source>
        <strain evidence="1 2">JA2-Mal</strain>
    </source>
</reference>
<comment type="caution">
    <text evidence="1">The sequence shown here is derived from an EMBL/GenBank/DDBJ whole genome shotgun (WGS) entry which is preliminary data.</text>
</comment>